<dbReference type="Proteomes" id="UP000799770">
    <property type="component" value="Unassembled WGS sequence"/>
</dbReference>
<reference evidence="1" key="1">
    <citation type="journal article" date="2020" name="Stud. Mycol.">
        <title>101 Dothideomycetes genomes: a test case for predicting lifestyles and emergence of pathogens.</title>
        <authorList>
            <person name="Haridas S."/>
            <person name="Albert R."/>
            <person name="Binder M."/>
            <person name="Bloem J."/>
            <person name="Labutti K."/>
            <person name="Salamov A."/>
            <person name="Andreopoulos B."/>
            <person name="Baker S."/>
            <person name="Barry K."/>
            <person name="Bills G."/>
            <person name="Bluhm B."/>
            <person name="Cannon C."/>
            <person name="Castanera R."/>
            <person name="Culley D."/>
            <person name="Daum C."/>
            <person name="Ezra D."/>
            <person name="Gonzalez J."/>
            <person name="Henrissat B."/>
            <person name="Kuo A."/>
            <person name="Liang C."/>
            <person name="Lipzen A."/>
            <person name="Lutzoni F."/>
            <person name="Magnuson J."/>
            <person name="Mondo S."/>
            <person name="Nolan M."/>
            <person name="Ohm R."/>
            <person name="Pangilinan J."/>
            <person name="Park H.-J."/>
            <person name="Ramirez L."/>
            <person name="Alfaro M."/>
            <person name="Sun H."/>
            <person name="Tritt A."/>
            <person name="Yoshinaga Y."/>
            <person name="Zwiers L.-H."/>
            <person name="Turgeon B."/>
            <person name="Goodwin S."/>
            <person name="Spatafora J."/>
            <person name="Crous P."/>
            <person name="Grigoriev I."/>
        </authorList>
    </citation>
    <scope>NUCLEOTIDE SEQUENCE</scope>
    <source>
        <strain evidence="1">CBS 627.86</strain>
    </source>
</reference>
<keyword evidence="2" id="KW-1185">Reference proteome</keyword>
<accession>A0A6A5ZMG1</accession>
<protein>
    <submittedName>
        <fullName evidence="1">Uncharacterized protein</fullName>
    </submittedName>
</protein>
<dbReference type="AlphaFoldDB" id="A0A6A5ZMG1"/>
<sequence length="155" mass="17874">MIFLSRTRQHKCASTPQFCIVTSLKLRVCSNCAVILQQCWYQGVSIPSRSNSGGYLSTIRWEHITHLVEKCPFQGTTFRCPWRANIQPHRICRRADQSEFGQDNFHHVSCGQFNDLFAERLHIEACCIRSPLFSREEGDNARDLHSHGLGRTPKR</sequence>
<dbReference type="EMBL" id="ML977314">
    <property type="protein sequence ID" value="KAF2120184.1"/>
    <property type="molecule type" value="Genomic_DNA"/>
</dbReference>
<evidence type="ECO:0000313" key="1">
    <source>
        <dbReference type="EMBL" id="KAF2120184.1"/>
    </source>
</evidence>
<evidence type="ECO:0000313" key="2">
    <source>
        <dbReference type="Proteomes" id="UP000799770"/>
    </source>
</evidence>
<organism evidence="1 2">
    <name type="scientific">Lophiotrema nucula</name>
    <dbReference type="NCBI Taxonomy" id="690887"/>
    <lineage>
        <taxon>Eukaryota</taxon>
        <taxon>Fungi</taxon>
        <taxon>Dikarya</taxon>
        <taxon>Ascomycota</taxon>
        <taxon>Pezizomycotina</taxon>
        <taxon>Dothideomycetes</taxon>
        <taxon>Pleosporomycetidae</taxon>
        <taxon>Pleosporales</taxon>
        <taxon>Lophiotremataceae</taxon>
        <taxon>Lophiotrema</taxon>
    </lineage>
</organism>
<proteinExistence type="predicted"/>
<name>A0A6A5ZMG1_9PLEO</name>
<gene>
    <name evidence="1" type="ORF">BDV96DRAFT_320236</name>
</gene>